<gene>
    <name evidence="1" type="ORF">VAS14_01176</name>
</gene>
<organism evidence="1 2">
    <name type="scientific">Photobacterium angustum (strain S14 / CCUG 15956)</name>
    <name type="common">Vibrio sp. (strain S14 / CCUG 15956)</name>
    <dbReference type="NCBI Taxonomy" id="314292"/>
    <lineage>
        <taxon>Bacteria</taxon>
        <taxon>Pseudomonadati</taxon>
        <taxon>Pseudomonadota</taxon>
        <taxon>Gammaproteobacteria</taxon>
        <taxon>Vibrionales</taxon>
        <taxon>Vibrionaceae</taxon>
        <taxon>Photobacterium</taxon>
    </lineage>
</organism>
<dbReference type="eggNOG" id="ENOG5032TMR">
    <property type="taxonomic scope" value="Bacteria"/>
</dbReference>
<reference evidence="1 2" key="1">
    <citation type="journal article" date="2009" name="Proc. Natl. Acad. Sci. U.S.A.">
        <title>The genomic basis of trophic strategy in marine bacteria.</title>
        <authorList>
            <person name="Lauro F.M."/>
            <person name="McDougald D."/>
            <person name="Thomas T."/>
            <person name="Williams T.J."/>
            <person name="Egan S."/>
            <person name="Rice S."/>
            <person name="DeMaere M.Z."/>
            <person name="Ting L."/>
            <person name="Ertan H."/>
            <person name="Johnson J."/>
            <person name="Ferriera S."/>
            <person name="Lapidus A."/>
            <person name="Anderson I."/>
            <person name="Kyrpides N."/>
            <person name="Munk A.C."/>
            <person name="Detter C."/>
            <person name="Han C.S."/>
            <person name="Brown M.V."/>
            <person name="Robb F.T."/>
            <person name="Kjelleberg S."/>
            <person name="Cavicchioli R."/>
        </authorList>
    </citation>
    <scope>NUCLEOTIDE SEQUENCE [LARGE SCALE GENOMIC DNA]</scope>
    <source>
        <strain evidence="1 2">S14</strain>
    </source>
</reference>
<evidence type="ECO:0000313" key="2">
    <source>
        <dbReference type="Proteomes" id="UP000001603"/>
    </source>
</evidence>
<dbReference type="HOGENOM" id="CLU_061554_0_0_6"/>
<comment type="caution">
    <text evidence="1">The sequence shown here is derived from an EMBL/GenBank/DDBJ whole genome shotgun (WGS) entry which is preliminary data.</text>
</comment>
<evidence type="ECO:0008006" key="3">
    <source>
        <dbReference type="Google" id="ProtNLM"/>
    </source>
</evidence>
<dbReference type="Proteomes" id="UP000001603">
    <property type="component" value="Unassembled WGS sequence"/>
</dbReference>
<dbReference type="EMBL" id="AAOJ01000003">
    <property type="protein sequence ID" value="EAS64287.1"/>
    <property type="molecule type" value="Genomic_DNA"/>
</dbReference>
<accession>Q1ZQL0</accession>
<sequence>MSRAVTADHVLFDECIKAFRPDDECWVPFDKGPSHSFLLTPFNLSVPWQFDNYYIDSSVEVTLPGANSAFINKVTNPDSVGTHNSHLFGIALSAITSFCWLKPCKSTRDGYLCRRTQLTNMDYSELALNYPVLVAGPGANHSRVSETKLVLMHKELEQLVSKLLDVDIKTYRIVMQSIRLVHLSLLTKRDDFGLAYLLAISAIETIAQHAIKRNKVKSKHPKEAEWKLRAKEDDMFKELLESYLDARGNNQYLRERFVTFIEQFAPLESWTSYIEHPMSHIADTIDGFEHLTKKNWFEKYPEDLSPEQIKSIISDAYVHRSCFIHRGEQPPHTDPNPSLYRFFQDYRSYDGYEVTEKLLPNYELLIGLAKHSITNWLYKK</sequence>
<name>Q1ZQL0_PHOAS</name>
<dbReference type="RefSeq" id="WP_005367174.1">
    <property type="nucleotide sequence ID" value="NZ_CH902600.1"/>
</dbReference>
<protein>
    <recommendedName>
        <fullName evidence="3">Apea-like HEPN domain-containing protein</fullName>
    </recommendedName>
</protein>
<dbReference type="OrthoDB" id="5142861at2"/>
<evidence type="ECO:0000313" key="1">
    <source>
        <dbReference type="EMBL" id="EAS64287.1"/>
    </source>
</evidence>
<proteinExistence type="predicted"/>
<dbReference type="AlphaFoldDB" id="Q1ZQL0"/>